<feature type="region of interest" description="Disordered" evidence="1">
    <location>
        <begin position="1"/>
        <end position="50"/>
    </location>
</feature>
<reference evidence="2 3" key="1">
    <citation type="submission" date="2020-11" db="EMBL/GenBank/DDBJ databases">
        <authorList>
            <person name="Lassalle F."/>
        </authorList>
    </citation>
    <scope>NUCLEOTIDE SEQUENCE [LARGE SCALE GENOMIC DNA]</scope>
    <source>
        <strain evidence="2 3">JC140</strain>
    </source>
</reference>
<organism evidence="2 3">
    <name type="scientific">Pseudorhizobium endolithicum</name>
    <dbReference type="NCBI Taxonomy" id="1191678"/>
    <lineage>
        <taxon>Bacteria</taxon>
        <taxon>Pseudomonadati</taxon>
        <taxon>Pseudomonadota</taxon>
        <taxon>Alphaproteobacteria</taxon>
        <taxon>Hyphomicrobiales</taxon>
        <taxon>Rhizobiaceae</taxon>
        <taxon>Rhizobium/Agrobacterium group</taxon>
        <taxon>Pseudorhizobium</taxon>
    </lineage>
</organism>
<comment type="caution">
    <text evidence="2">The sequence shown here is derived from an EMBL/GenBank/DDBJ whole genome shotgun (WGS) entry which is preliminary data.</text>
</comment>
<dbReference type="EMBL" id="CABFWF030000018">
    <property type="protein sequence ID" value="CAD7054794.1"/>
    <property type="molecule type" value="Genomic_DNA"/>
</dbReference>
<keyword evidence="3" id="KW-1185">Reference proteome</keyword>
<proteinExistence type="predicted"/>
<evidence type="ECO:0000313" key="2">
    <source>
        <dbReference type="EMBL" id="CAD7054794.1"/>
    </source>
</evidence>
<name>A0ABN7K282_9HYPH</name>
<evidence type="ECO:0000313" key="3">
    <source>
        <dbReference type="Proteomes" id="UP000606921"/>
    </source>
</evidence>
<dbReference type="Proteomes" id="UP000606921">
    <property type="component" value="Unassembled WGS sequence"/>
</dbReference>
<evidence type="ECO:0000256" key="1">
    <source>
        <dbReference type="SAM" id="MobiDB-lite"/>
    </source>
</evidence>
<protein>
    <submittedName>
        <fullName evidence="2">Glycosyltransferase</fullName>
    </submittedName>
</protein>
<dbReference type="RefSeq" id="WP_142594187.1">
    <property type="nucleotide sequence ID" value="NZ_CABFWF030000018.1"/>
</dbReference>
<gene>
    <name evidence="2" type="ORF">REJC140_02226</name>
</gene>
<accession>A0ABN7K282</accession>
<sequence>MRMSSGRQGYQADTAISIPIRPQAGERERFSGLGPGARDASGSGSTDRDPAPTYALVEAMALRGGAPASISFLDARSALRGLIDKTYREWLRSHLLLPSWGVPGRLAARLRLGRTCADYAPETFIPALLTFVEHPLRVLVLGRAEQEADALCHRLHRHAPWHCFLSASIDRLPGPSPFDLVLIVVPDVGLQDRLRLATIPANLRIFCGRSLRLSVVPGSGGGIAGTADRSRRTDRKAA</sequence>